<evidence type="ECO:0000259" key="9">
    <source>
        <dbReference type="Pfam" id="PF12320"/>
    </source>
</evidence>
<keyword evidence="4 7" id="KW-0540">Nuclease</keyword>
<dbReference type="NCBIfam" id="TIGR00619">
    <property type="entry name" value="sbcd"/>
    <property type="match status" value="1"/>
</dbReference>
<evidence type="ECO:0000256" key="2">
    <source>
        <dbReference type="ARBA" id="ARBA00011322"/>
    </source>
</evidence>
<evidence type="ECO:0000256" key="5">
    <source>
        <dbReference type="ARBA" id="ARBA00022801"/>
    </source>
</evidence>
<dbReference type="InterPro" id="IPR004843">
    <property type="entry name" value="Calcineurin-like_PHP"/>
</dbReference>
<proteinExistence type="inferred from homology"/>
<keyword evidence="5 7" id="KW-0378">Hydrolase</keyword>
<dbReference type="InterPro" id="IPR026843">
    <property type="entry name" value="SbcD_C"/>
</dbReference>
<dbReference type="Pfam" id="PF00149">
    <property type="entry name" value="Metallophos"/>
    <property type="match status" value="1"/>
</dbReference>
<evidence type="ECO:0000259" key="8">
    <source>
        <dbReference type="Pfam" id="PF00149"/>
    </source>
</evidence>
<dbReference type="Pfam" id="PF12320">
    <property type="entry name" value="SbcD_C"/>
    <property type="match status" value="1"/>
</dbReference>
<sequence>MRLLHTSDWHIGRSLHGAELLAEQEAVLSGLARVVADEGVDAVVVAGDVYDRAVPSADAQAVLDRVVGRLVGAGATVVLTPGNHDSARRLGTFSSLLTKAGLHVRAETARLDEPVLLADAHGEVAVYGLPYLEPEIARHELGVPDARSHEGVLRAAMDRVRADLFLRQGTRSVVLAHAFVGGGVASDSERDICVGGVDVVPAPVFDGVDYVALGHLHRPQTLSDRMRYSGSPLGYSFGEAGQDKQVWLVDLGAGGLAGVRSVPLPAPRPLTVLTGTLDDLLADPAHTAAEEAWVSARLTDPVRPADPMRALRTRFGHCVHLEWIGGTAGGDGRSYQDRLRGRDDLDVAGEFVAHVRGGVGVTPAERDLLARALGAAGREELAR</sequence>
<dbReference type="GO" id="GO:0004527">
    <property type="term" value="F:exonuclease activity"/>
    <property type="evidence" value="ECO:0007669"/>
    <property type="project" value="UniProtKB-KW"/>
</dbReference>
<keyword evidence="7" id="KW-0233">DNA recombination</keyword>
<evidence type="ECO:0000256" key="6">
    <source>
        <dbReference type="ARBA" id="ARBA00022839"/>
    </source>
</evidence>
<keyword evidence="7" id="KW-0235">DNA replication</keyword>
<name>A0ABV9LRL0_9ACTN</name>
<comment type="caution">
    <text evidence="10">The sequence shown here is derived from an EMBL/GenBank/DDBJ whole genome shotgun (WGS) entry which is preliminary data.</text>
</comment>
<dbReference type="Proteomes" id="UP001596025">
    <property type="component" value="Unassembled WGS sequence"/>
</dbReference>
<evidence type="ECO:0000256" key="4">
    <source>
        <dbReference type="ARBA" id="ARBA00022722"/>
    </source>
</evidence>
<evidence type="ECO:0000256" key="3">
    <source>
        <dbReference type="ARBA" id="ARBA00013365"/>
    </source>
</evidence>
<dbReference type="EMBL" id="JBHSGR010000040">
    <property type="protein sequence ID" value="MFC4696167.1"/>
    <property type="molecule type" value="Genomic_DNA"/>
</dbReference>
<dbReference type="InterPro" id="IPR029052">
    <property type="entry name" value="Metallo-depent_PP-like"/>
</dbReference>
<dbReference type="InterPro" id="IPR004593">
    <property type="entry name" value="SbcD"/>
</dbReference>
<comment type="similarity">
    <text evidence="1 7">Belongs to the SbcD family.</text>
</comment>
<feature type="domain" description="Nuclease SbcCD subunit D C-terminal" evidence="9">
    <location>
        <begin position="267"/>
        <end position="354"/>
    </location>
</feature>
<dbReference type="CDD" id="cd00840">
    <property type="entry name" value="MPP_Mre11_N"/>
    <property type="match status" value="1"/>
</dbReference>
<evidence type="ECO:0000313" key="10">
    <source>
        <dbReference type="EMBL" id="MFC4696167.1"/>
    </source>
</evidence>
<evidence type="ECO:0000256" key="1">
    <source>
        <dbReference type="ARBA" id="ARBA00010555"/>
    </source>
</evidence>
<dbReference type="PANTHER" id="PTHR30337">
    <property type="entry name" value="COMPONENT OF ATP-DEPENDENT DSDNA EXONUCLEASE"/>
    <property type="match status" value="1"/>
</dbReference>
<keyword evidence="6 7" id="KW-0269">Exonuclease</keyword>
<dbReference type="SUPFAM" id="SSF56300">
    <property type="entry name" value="Metallo-dependent phosphatases"/>
    <property type="match status" value="1"/>
</dbReference>
<dbReference type="InterPro" id="IPR041796">
    <property type="entry name" value="Mre11_N"/>
</dbReference>
<comment type="subunit">
    <text evidence="2 7">Heterodimer of SbcC and SbcD.</text>
</comment>
<evidence type="ECO:0000256" key="7">
    <source>
        <dbReference type="RuleBase" id="RU363069"/>
    </source>
</evidence>
<dbReference type="RefSeq" id="WP_387994352.1">
    <property type="nucleotide sequence ID" value="NZ_JBHSGR010000040.1"/>
</dbReference>
<evidence type="ECO:0000313" key="11">
    <source>
        <dbReference type="Proteomes" id="UP001596025"/>
    </source>
</evidence>
<dbReference type="Gene3D" id="3.60.21.10">
    <property type="match status" value="1"/>
</dbReference>
<keyword evidence="7" id="KW-0255">Endonuclease</keyword>
<reference evidence="11" key="1">
    <citation type="journal article" date="2019" name="Int. J. Syst. Evol. Microbiol.">
        <title>The Global Catalogue of Microorganisms (GCM) 10K type strain sequencing project: providing services to taxonomists for standard genome sequencing and annotation.</title>
        <authorList>
            <consortium name="The Broad Institute Genomics Platform"/>
            <consortium name="The Broad Institute Genome Sequencing Center for Infectious Disease"/>
            <person name="Wu L."/>
            <person name="Ma J."/>
        </authorList>
    </citation>
    <scope>NUCLEOTIDE SEQUENCE [LARGE SCALE GENOMIC DNA]</scope>
    <source>
        <strain evidence="11">CCUG 62763</strain>
    </source>
</reference>
<feature type="domain" description="Calcineurin-like phosphoesterase" evidence="8">
    <location>
        <begin position="1"/>
        <end position="219"/>
    </location>
</feature>
<gene>
    <name evidence="7" type="primary">sbcD</name>
    <name evidence="10" type="ORF">ACFO3M_22390</name>
</gene>
<keyword evidence="11" id="KW-1185">Reference proteome</keyword>
<accession>A0ABV9LRL0</accession>
<dbReference type="PANTHER" id="PTHR30337:SF0">
    <property type="entry name" value="NUCLEASE SBCCD SUBUNIT D"/>
    <property type="match status" value="1"/>
</dbReference>
<organism evidence="10 11">
    <name type="scientific">Geodermatophilus arenarius</name>
    <dbReference type="NCBI Taxonomy" id="1137990"/>
    <lineage>
        <taxon>Bacteria</taxon>
        <taxon>Bacillati</taxon>
        <taxon>Actinomycetota</taxon>
        <taxon>Actinomycetes</taxon>
        <taxon>Geodermatophilales</taxon>
        <taxon>Geodermatophilaceae</taxon>
        <taxon>Geodermatophilus</taxon>
    </lineage>
</organism>
<dbReference type="InterPro" id="IPR050535">
    <property type="entry name" value="DNA_Repair-Maintenance_Comp"/>
</dbReference>
<comment type="function">
    <text evidence="7">SbcCD cleaves DNA hairpin structures. These structures can inhibit DNA replication and are intermediates in certain DNA recombination reactions. The complex acts as a 3'-&gt;5' double strand exonuclease that can open hairpins. It also has a 5' single-strand endonuclease activity.</text>
</comment>
<protein>
    <recommendedName>
        <fullName evidence="3 7">Nuclease SbcCD subunit D</fullName>
    </recommendedName>
</protein>